<dbReference type="PANTHER" id="PTHR23294">
    <property type="entry name" value="ET TRANSLATION PRODUCT-RELATED"/>
    <property type="match status" value="1"/>
</dbReference>
<evidence type="ECO:0000256" key="3">
    <source>
        <dbReference type="ARBA" id="ARBA00022692"/>
    </source>
</evidence>
<dbReference type="Proteomes" id="UP001476798">
    <property type="component" value="Unassembled WGS sequence"/>
</dbReference>
<keyword evidence="4 6" id="KW-1133">Transmembrane helix</keyword>
<reference evidence="7 8" key="1">
    <citation type="submission" date="2021-06" db="EMBL/GenBank/DDBJ databases">
        <authorList>
            <person name="Palmer J.M."/>
        </authorList>
    </citation>
    <scope>NUCLEOTIDE SEQUENCE [LARGE SCALE GENOMIC DNA]</scope>
    <source>
        <strain evidence="7 8">GA_2019</strain>
        <tissue evidence="7">Muscle</tissue>
    </source>
</reference>
<proteinExistence type="inferred from homology"/>
<feature type="transmembrane region" description="Helical" evidence="6">
    <location>
        <begin position="164"/>
        <end position="184"/>
    </location>
</feature>
<feature type="transmembrane region" description="Helical" evidence="6">
    <location>
        <begin position="42"/>
        <end position="60"/>
    </location>
</feature>
<comment type="caution">
    <text evidence="7">The sequence shown here is derived from an EMBL/GenBank/DDBJ whole genome shotgun (WGS) entry which is preliminary data.</text>
</comment>
<gene>
    <name evidence="7" type="ORF">GOODEAATRI_020070</name>
</gene>
<evidence type="ECO:0000256" key="4">
    <source>
        <dbReference type="ARBA" id="ARBA00022989"/>
    </source>
</evidence>
<evidence type="ECO:0000256" key="2">
    <source>
        <dbReference type="ARBA" id="ARBA00009172"/>
    </source>
</evidence>
<accession>A0ABV0MTR9</accession>
<dbReference type="InterPro" id="IPR036259">
    <property type="entry name" value="MFS_trans_sf"/>
</dbReference>
<comment type="subcellular location">
    <subcellularLocation>
        <location evidence="1">Membrane</location>
        <topology evidence="1">Multi-pass membrane protein</topology>
    </subcellularLocation>
</comment>
<protein>
    <recommendedName>
        <fullName evidence="9">UNC93-like protein MFSD11</fullName>
    </recommendedName>
</protein>
<feature type="transmembrane region" description="Helical" evidence="6">
    <location>
        <begin position="12"/>
        <end position="35"/>
    </location>
</feature>
<dbReference type="PANTHER" id="PTHR23294:SF28">
    <property type="entry name" value="UNC93-LIKE PROTEIN MFSD11 ISOFORM X1"/>
    <property type="match status" value="1"/>
</dbReference>
<dbReference type="InterPro" id="IPR010291">
    <property type="entry name" value="Ion_channel_UNC-93"/>
</dbReference>
<dbReference type="SUPFAM" id="SSF103473">
    <property type="entry name" value="MFS general substrate transporter"/>
    <property type="match status" value="1"/>
</dbReference>
<evidence type="ECO:0000256" key="6">
    <source>
        <dbReference type="SAM" id="Phobius"/>
    </source>
</evidence>
<keyword evidence="3 6" id="KW-0812">Transmembrane</keyword>
<evidence type="ECO:0000313" key="7">
    <source>
        <dbReference type="EMBL" id="MEQ2162472.1"/>
    </source>
</evidence>
<keyword evidence="5 6" id="KW-0472">Membrane</keyword>
<comment type="similarity">
    <text evidence="2">Belongs to the unc-93 family.</text>
</comment>
<dbReference type="EMBL" id="JAHRIO010011837">
    <property type="protein sequence ID" value="MEQ2162472.1"/>
    <property type="molecule type" value="Genomic_DNA"/>
</dbReference>
<feature type="transmembrane region" description="Helical" evidence="6">
    <location>
        <begin position="256"/>
        <end position="277"/>
    </location>
</feature>
<evidence type="ECO:0000313" key="8">
    <source>
        <dbReference type="Proteomes" id="UP001476798"/>
    </source>
</evidence>
<feature type="transmembrane region" description="Helical" evidence="6">
    <location>
        <begin position="131"/>
        <end position="152"/>
    </location>
</feature>
<evidence type="ECO:0008006" key="9">
    <source>
        <dbReference type="Google" id="ProtNLM"/>
    </source>
</evidence>
<evidence type="ECO:0000256" key="1">
    <source>
        <dbReference type="ARBA" id="ARBA00004141"/>
    </source>
</evidence>
<evidence type="ECO:0000256" key="5">
    <source>
        <dbReference type="ARBA" id="ARBA00023136"/>
    </source>
</evidence>
<feature type="transmembrane region" description="Helical" evidence="6">
    <location>
        <begin position="204"/>
        <end position="225"/>
    </location>
</feature>
<name>A0ABV0MTR9_9TELE</name>
<feature type="transmembrane region" description="Helical" evidence="6">
    <location>
        <begin position="232"/>
        <end position="250"/>
    </location>
</feature>
<keyword evidence="8" id="KW-1185">Reference proteome</keyword>
<dbReference type="Pfam" id="PF05978">
    <property type="entry name" value="UNC-93"/>
    <property type="match status" value="1"/>
</dbReference>
<organism evidence="7 8">
    <name type="scientific">Goodea atripinnis</name>
    <dbReference type="NCBI Taxonomy" id="208336"/>
    <lineage>
        <taxon>Eukaryota</taxon>
        <taxon>Metazoa</taxon>
        <taxon>Chordata</taxon>
        <taxon>Craniata</taxon>
        <taxon>Vertebrata</taxon>
        <taxon>Euteleostomi</taxon>
        <taxon>Actinopterygii</taxon>
        <taxon>Neopterygii</taxon>
        <taxon>Teleostei</taxon>
        <taxon>Neoteleostei</taxon>
        <taxon>Acanthomorphata</taxon>
        <taxon>Ovalentaria</taxon>
        <taxon>Atherinomorphae</taxon>
        <taxon>Cyprinodontiformes</taxon>
        <taxon>Goodeidae</taxon>
        <taxon>Goodea</taxon>
    </lineage>
</organism>
<dbReference type="Gene3D" id="1.20.1250.20">
    <property type="entry name" value="MFS general substrate transporter like domains"/>
    <property type="match status" value="1"/>
</dbReference>
<sequence>MSLCIIFPSGYIAMFIHPFTWSFYTASVLVGIAAADHDRRTVFISLTVISLVGCFLFFLIRKPDPDSSSRSEVTESLLQTESIDGSTDSSSPPGLCSQALDAFGLELTFYSGVYGTCIGAMTRFGSDAKSLIGISGICIGIGEIIGGVFGLLNKNNRFGRNPVVLLGLITHFVAFFLIFLNIASDAPLAPEGGTDLKAFITPSFLLGLGDSCFNTQLLSIVGFMFRDNSAPAFAVFKFIQSIMAAVAFFYSNYLLLHWQLLILVIVGFLGSVSFFAAETVAESKKRDSDYDSI</sequence>
<dbReference type="InterPro" id="IPR051617">
    <property type="entry name" value="UNC-93-like_regulator"/>
</dbReference>